<dbReference type="InterPro" id="IPR036388">
    <property type="entry name" value="WH-like_DNA-bd_sf"/>
</dbReference>
<dbReference type="RefSeq" id="WP_119975212.1">
    <property type="nucleotide sequence ID" value="NZ_QZVS01000088.1"/>
</dbReference>
<feature type="region of interest" description="Disordered" evidence="1">
    <location>
        <begin position="23"/>
        <end position="61"/>
    </location>
</feature>
<dbReference type="EMBL" id="QZVS01000088">
    <property type="protein sequence ID" value="RJT87622.1"/>
    <property type="molecule type" value="Genomic_DNA"/>
</dbReference>
<evidence type="ECO:0000313" key="4">
    <source>
        <dbReference type="Proteomes" id="UP000272015"/>
    </source>
</evidence>
<proteinExistence type="predicted"/>
<dbReference type="GO" id="GO:0003700">
    <property type="term" value="F:DNA-binding transcription factor activity"/>
    <property type="evidence" value="ECO:0007669"/>
    <property type="project" value="InterPro"/>
</dbReference>
<keyword evidence="4" id="KW-1185">Reference proteome</keyword>
<feature type="compositionally biased region" description="Polar residues" evidence="1">
    <location>
        <begin position="24"/>
        <end position="33"/>
    </location>
</feature>
<feature type="compositionally biased region" description="Basic and acidic residues" evidence="1">
    <location>
        <begin position="44"/>
        <end position="53"/>
    </location>
</feature>
<feature type="domain" description="RNA polymerase sigma-70 region 4" evidence="2">
    <location>
        <begin position="2"/>
        <end position="46"/>
    </location>
</feature>
<dbReference type="SUPFAM" id="SSF88659">
    <property type="entry name" value="Sigma3 and sigma4 domains of RNA polymerase sigma factors"/>
    <property type="match status" value="1"/>
</dbReference>
<comment type="caution">
    <text evidence="3">The sequence shown here is derived from an EMBL/GenBank/DDBJ whole genome shotgun (WGS) entry which is preliminary data.</text>
</comment>
<dbReference type="AlphaFoldDB" id="A0A3A5MDR9"/>
<dbReference type="Pfam" id="PF04545">
    <property type="entry name" value="Sigma70_r4"/>
    <property type="match status" value="1"/>
</dbReference>
<dbReference type="InterPro" id="IPR013324">
    <property type="entry name" value="RNA_pol_sigma_r3/r4-like"/>
</dbReference>
<evidence type="ECO:0000256" key="1">
    <source>
        <dbReference type="SAM" id="MobiDB-lite"/>
    </source>
</evidence>
<name>A0A3A5MDR9_9MICO</name>
<dbReference type="GO" id="GO:0006352">
    <property type="term" value="P:DNA-templated transcription initiation"/>
    <property type="evidence" value="ECO:0007669"/>
    <property type="project" value="InterPro"/>
</dbReference>
<organism evidence="3 4">
    <name type="scientific">Cryobacterium melibiosiphilum</name>
    <dbReference type="NCBI Taxonomy" id="995039"/>
    <lineage>
        <taxon>Bacteria</taxon>
        <taxon>Bacillati</taxon>
        <taxon>Actinomycetota</taxon>
        <taxon>Actinomycetes</taxon>
        <taxon>Micrococcales</taxon>
        <taxon>Microbacteriaceae</taxon>
        <taxon>Cryobacterium</taxon>
    </lineage>
</organism>
<protein>
    <recommendedName>
        <fullName evidence="2">RNA polymerase sigma-70 region 4 domain-containing protein</fullName>
    </recommendedName>
</protein>
<dbReference type="Gene3D" id="1.10.10.10">
    <property type="entry name" value="Winged helix-like DNA-binding domain superfamily/Winged helix DNA-binding domain"/>
    <property type="match status" value="1"/>
</dbReference>
<reference evidence="3 4" key="1">
    <citation type="submission" date="2018-09" db="EMBL/GenBank/DDBJ databases">
        <title>Novel species of Cryobacterium.</title>
        <authorList>
            <person name="Liu Q."/>
            <person name="Xin Y.-H."/>
        </authorList>
    </citation>
    <scope>NUCLEOTIDE SEQUENCE [LARGE SCALE GENOMIC DNA]</scope>
    <source>
        <strain evidence="3 4">Hh39</strain>
    </source>
</reference>
<evidence type="ECO:0000313" key="3">
    <source>
        <dbReference type="EMBL" id="RJT87622.1"/>
    </source>
</evidence>
<evidence type="ECO:0000259" key="2">
    <source>
        <dbReference type="Pfam" id="PF04545"/>
    </source>
</evidence>
<sequence length="61" mass="7092">MSPLDQEIIRLVHWDGLSLKEVSQHLSPPSGTIRSRYHRARRRLREELDDAAHKPSNQPLP</sequence>
<gene>
    <name evidence="3" type="ORF">D6T64_13515</name>
</gene>
<dbReference type="InterPro" id="IPR007630">
    <property type="entry name" value="RNA_pol_sigma70_r4"/>
</dbReference>
<dbReference type="Proteomes" id="UP000272015">
    <property type="component" value="Unassembled WGS sequence"/>
</dbReference>
<accession>A0A3A5MDR9</accession>